<feature type="chain" id="PRO_5026141937" evidence="3">
    <location>
        <begin position="22"/>
        <end position="568"/>
    </location>
</feature>
<dbReference type="Proteomes" id="UP000500791">
    <property type="component" value="Chromosome"/>
</dbReference>
<keyword evidence="3" id="KW-0732">Signal</keyword>
<dbReference type="AlphaFoldDB" id="A0A6G7VLS6"/>
<dbReference type="Gene3D" id="3.40.190.10">
    <property type="entry name" value="Periplasmic binding protein-like II"/>
    <property type="match status" value="1"/>
</dbReference>
<dbReference type="GO" id="GO:1904680">
    <property type="term" value="F:peptide transmembrane transporter activity"/>
    <property type="evidence" value="ECO:0007669"/>
    <property type="project" value="TreeGrafter"/>
</dbReference>
<evidence type="ECO:0000313" key="6">
    <source>
        <dbReference type="Proteomes" id="UP000500791"/>
    </source>
</evidence>
<dbReference type="PANTHER" id="PTHR30290:SF65">
    <property type="entry name" value="MONOACYL PHOSPHATIDYLINOSITOL TETRAMANNOSIDE-BINDING PROTEIN LPQW-RELATED"/>
    <property type="match status" value="1"/>
</dbReference>
<evidence type="ECO:0000259" key="4">
    <source>
        <dbReference type="Pfam" id="PF00496"/>
    </source>
</evidence>
<evidence type="ECO:0000256" key="3">
    <source>
        <dbReference type="SAM" id="SignalP"/>
    </source>
</evidence>
<comment type="subcellular location">
    <subcellularLocation>
        <location evidence="1">Periplasm</location>
    </subcellularLocation>
</comment>
<evidence type="ECO:0000256" key="2">
    <source>
        <dbReference type="ARBA" id="ARBA00005695"/>
    </source>
</evidence>
<dbReference type="GO" id="GO:0043190">
    <property type="term" value="C:ATP-binding cassette (ABC) transporter complex"/>
    <property type="evidence" value="ECO:0007669"/>
    <property type="project" value="InterPro"/>
</dbReference>
<dbReference type="RefSeq" id="WP_166190995.1">
    <property type="nucleotide sequence ID" value="NZ_CP049811.1"/>
</dbReference>
<feature type="signal peptide" evidence="3">
    <location>
        <begin position="1"/>
        <end position="21"/>
    </location>
</feature>
<protein>
    <submittedName>
        <fullName evidence="5">Peptide ABC transporter substrate-binding protein</fullName>
    </submittedName>
</protein>
<dbReference type="GO" id="GO:0015833">
    <property type="term" value="P:peptide transport"/>
    <property type="evidence" value="ECO:0007669"/>
    <property type="project" value="TreeGrafter"/>
</dbReference>
<evidence type="ECO:0000313" key="5">
    <source>
        <dbReference type="EMBL" id="QIK40971.1"/>
    </source>
</evidence>
<feature type="domain" description="Solute-binding protein family 5" evidence="4">
    <location>
        <begin position="89"/>
        <end position="472"/>
    </location>
</feature>
<name>A0A6G7VLS6_9RHOB</name>
<dbReference type="InterPro" id="IPR039424">
    <property type="entry name" value="SBP_5"/>
</dbReference>
<dbReference type="GO" id="GO:0030288">
    <property type="term" value="C:outer membrane-bounded periplasmic space"/>
    <property type="evidence" value="ECO:0007669"/>
    <property type="project" value="UniProtKB-ARBA"/>
</dbReference>
<dbReference type="EMBL" id="CP049811">
    <property type="protein sequence ID" value="QIK40971.1"/>
    <property type="molecule type" value="Genomic_DNA"/>
</dbReference>
<dbReference type="CDD" id="cd08513">
    <property type="entry name" value="PBP2_thermophilic_Hb8_like"/>
    <property type="match status" value="1"/>
</dbReference>
<dbReference type="Pfam" id="PF00496">
    <property type="entry name" value="SBP_bac_5"/>
    <property type="match status" value="1"/>
</dbReference>
<accession>A0A6G7VLS6</accession>
<dbReference type="PIRSF" id="PIRSF002741">
    <property type="entry name" value="MppA"/>
    <property type="match status" value="1"/>
</dbReference>
<reference evidence="5 6" key="1">
    <citation type="submission" date="2020-03" db="EMBL/GenBank/DDBJ databases">
        <title>Complete genome sequence of Monaibacterium sp. ALG8 with diverse plasmids.</title>
        <authorList>
            <person name="Sun C."/>
        </authorList>
    </citation>
    <scope>NUCLEOTIDE SEQUENCE [LARGE SCALE GENOMIC DNA]</scope>
    <source>
        <strain evidence="5 6">ALG8</strain>
    </source>
</reference>
<comment type="similarity">
    <text evidence="2">Belongs to the bacterial solute-binding protein 5 family.</text>
</comment>
<dbReference type="PANTHER" id="PTHR30290">
    <property type="entry name" value="PERIPLASMIC BINDING COMPONENT OF ABC TRANSPORTER"/>
    <property type="match status" value="1"/>
</dbReference>
<sequence>MKKIGFLMAATALVAAGSAHAESHEGRATDGHLNIIYWQAPSLLNPYLSGGTKELEASSLVIEPLARYDETGTMVPFLVDEIPTVDNGGVSEDLTTITWTLSEGIKWSDGTPLTAADAVFTWQYCTDPESGCAQLSNYNDVESVEAVDDRTIKITFSVPKPFPYGPFVGAQSPVIQAAQFADCLGAAAPTCTDANFAPIGTGPFVVTDFKANDVASFVANENYRDPMKPAFATLNLKGGGDAASAARSVLETGEFDYAWNLQVEPEILNQMAAAGQGTVVSAFGTSVERMHVNQTDPDPELGDERATVAHPHPFLTDPNVSRALSLAIDREILVEAGYGSSGQPTCNVLPAPAIYASTNNDWCLNYDPDEANRLLDEAGWVMGDDGVRTKDGERLSILYQTSTNSVRQGTQALVKQMWEEIGVETELRNIDGSVFFGGDPSSPDTFQKFFADIEMYTNNFDGTDPERYMGNWACAEIPSPETQWQGSNMQRFCSEEYDALVVEFGQTAALEDRAALAIKMNDMLMNSGSIIPLVHRGGVSAHSNSLEGVLMNEWDSELWNIADWTRAE</sequence>
<organism evidence="5 6">
    <name type="scientific">Pontivivens nitratireducens</name>
    <dbReference type="NCBI Taxonomy" id="2758038"/>
    <lineage>
        <taxon>Bacteria</taxon>
        <taxon>Pseudomonadati</taxon>
        <taxon>Pseudomonadota</taxon>
        <taxon>Alphaproteobacteria</taxon>
        <taxon>Rhodobacterales</taxon>
        <taxon>Paracoccaceae</taxon>
        <taxon>Pontivivens</taxon>
    </lineage>
</organism>
<dbReference type="SUPFAM" id="SSF53850">
    <property type="entry name" value="Periplasmic binding protein-like II"/>
    <property type="match status" value="1"/>
</dbReference>
<dbReference type="KEGG" id="mon:G8E03_09435"/>
<proteinExistence type="inferred from homology"/>
<keyword evidence="6" id="KW-1185">Reference proteome</keyword>
<dbReference type="InterPro" id="IPR030678">
    <property type="entry name" value="Peptide/Ni-bd"/>
</dbReference>
<gene>
    <name evidence="5" type="ORF">G8E03_09435</name>
</gene>
<dbReference type="Gene3D" id="3.10.105.10">
    <property type="entry name" value="Dipeptide-binding Protein, Domain 3"/>
    <property type="match status" value="1"/>
</dbReference>
<dbReference type="InterPro" id="IPR000914">
    <property type="entry name" value="SBP_5_dom"/>
</dbReference>
<evidence type="ECO:0000256" key="1">
    <source>
        <dbReference type="ARBA" id="ARBA00004418"/>
    </source>
</evidence>